<reference evidence="4 5" key="1">
    <citation type="journal article" date="2015" name="Genome Announc.">
        <title>Expanding the biotechnology potential of lactobacilli through comparative genomics of 213 strains and associated genera.</title>
        <authorList>
            <person name="Sun Z."/>
            <person name="Harris H.M."/>
            <person name="McCann A."/>
            <person name="Guo C."/>
            <person name="Argimon S."/>
            <person name="Zhang W."/>
            <person name="Yang X."/>
            <person name="Jeffery I.B."/>
            <person name="Cooney J.C."/>
            <person name="Kagawa T.F."/>
            <person name="Liu W."/>
            <person name="Song Y."/>
            <person name="Salvetti E."/>
            <person name="Wrobel A."/>
            <person name="Rasinkangas P."/>
            <person name="Parkhill J."/>
            <person name="Rea M.C."/>
            <person name="O'Sullivan O."/>
            <person name="Ritari J."/>
            <person name="Douillard F.P."/>
            <person name="Paul Ross R."/>
            <person name="Yang R."/>
            <person name="Briner A.E."/>
            <person name="Felis G.E."/>
            <person name="de Vos W.M."/>
            <person name="Barrangou R."/>
            <person name="Klaenhammer T.R."/>
            <person name="Caufield P.W."/>
            <person name="Cui Y."/>
            <person name="Zhang H."/>
            <person name="O'Toole P.W."/>
        </authorList>
    </citation>
    <scope>NUCLEOTIDE SEQUENCE [LARGE SCALE GENOMIC DNA]</scope>
    <source>
        <strain evidence="4 5">JCM 15530</strain>
    </source>
</reference>
<feature type="transmembrane region" description="Helical" evidence="2">
    <location>
        <begin position="189"/>
        <end position="206"/>
    </location>
</feature>
<keyword evidence="4" id="KW-0378">Hydrolase</keyword>
<dbReference type="OrthoDB" id="8607342at2"/>
<dbReference type="GO" id="GO:0080120">
    <property type="term" value="P:CAAX-box protein maturation"/>
    <property type="evidence" value="ECO:0007669"/>
    <property type="project" value="UniProtKB-ARBA"/>
</dbReference>
<dbReference type="PATRIC" id="fig|1302272.5.peg.1124"/>
<proteinExistence type="inferred from homology"/>
<dbReference type="STRING" id="1302272.FC96_GL001117"/>
<evidence type="ECO:0000256" key="2">
    <source>
        <dbReference type="SAM" id="Phobius"/>
    </source>
</evidence>
<evidence type="ECO:0000313" key="4">
    <source>
        <dbReference type="EMBL" id="KRK48798.1"/>
    </source>
</evidence>
<organism evidence="4 5">
    <name type="scientific">Secundilactobacillus kimchicus JCM 15530</name>
    <dbReference type="NCBI Taxonomy" id="1302272"/>
    <lineage>
        <taxon>Bacteria</taxon>
        <taxon>Bacillati</taxon>
        <taxon>Bacillota</taxon>
        <taxon>Bacilli</taxon>
        <taxon>Lactobacillales</taxon>
        <taxon>Lactobacillaceae</taxon>
        <taxon>Secundilactobacillus</taxon>
    </lineage>
</organism>
<dbReference type="InterPro" id="IPR052710">
    <property type="entry name" value="CAAX_protease"/>
</dbReference>
<feature type="transmembrane region" description="Helical" evidence="2">
    <location>
        <begin position="139"/>
        <end position="159"/>
    </location>
</feature>
<dbReference type="EMBL" id="AZCX01000002">
    <property type="protein sequence ID" value="KRK48798.1"/>
    <property type="molecule type" value="Genomic_DNA"/>
</dbReference>
<feature type="transmembrane region" description="Helical" evidence="2">
    <location>
        <begin position="166"/>
        <end position="183"/>
    </location>
</feature>
<keyword evidence="2" id="KW-1133">Transmembrane helix</keyword>
<dbReference type="InterPro" id="IPR003675">
    <property type="entry name" value="Rce1/LyrA-like_dom"/>
</dbReference>
<evidence type="ECO:0000259" key="3">
    <source>
        <dbReference type="Pfam" id="PF02517"/>
    </source>
</evidence>
<keyword evidence="2" id="KW-0812">Transmembrane</keyword>
<evidence type="ECO:0000313" key="5">
    <source>
        <dbReference type="Proteomes" id="UP000050911"/>
    </source>
</evidence>
<dbReference type="PANTHER" id="PTHR36435">
    <property type="entry name" value="SLR1288 PROTEIN"/>
    <property type="match status" value="1"/>
</dbReference>
<feature type="transmembrane region" description="Helical" evidence="2">
    <location>
        <begin position="86"/>
        <end position="109"/>
    </location>
</feature>
<name>A0A0R1HPK9_9LACO</name>
<sequence>MTHKVLHWLKHVVLLILLLAAYLTNSFLLEVATATAHSAPSLAMRFIGLTLMSAAGLLALFTWYYRRQLQAENPRNFGKTPVRFNSILIVMTTFIALLAVQFLWMLLIVNHILPTPDNQAAVEAATNQLPFWNNAYDVFLAPIFEEFIFRGFFFNFFFVKNRPRDTWLGILMSGLVFGYMHTLSLSPTMLFYSALGCLMAWTYLHFKDIRYSIALHFLNNLWAIL</sequence>
<keyword evidence="2" id="KW-0472">Membrane</keyword>
<gene>
    <name evidence="4" type="ORF">FC96_GL001117</name>
</gene>
<comment type="similarity">
    <text evidence="1">Belongs to the UPF0177 family.</text>
</comment>
<keyword evidence="4" id="KW-0645">Protease</keyword>
<dbReference type="PANTHER" id="PTHR36435:SF1">
    <property type="entry name" value="CAAX AMINO TERMINAL PROTEASE FAMILY PROTEIN"/>
    <property type="match status" value="1"/>
</dbReference>
<feature type="transmembrane region" description="Helical" evidence="2">
    <location>
        <begin position="46"/>
        <end position="65"/>
    </location>
</feature>
<protein>
    <submittedName>
        <fullName evidence="4">Metal-dependent membrane protease</fullName>
    </submittedName>
</protein>
<accession>A0A0R1HPK9</accession>
<dbReference type="Pfam" id="PF02517">
    <property type="entry name" value="Rce1-like"/>
    <property type="match status" value="1"/>
</dbReference>
<dbReference type="Proteomes" id="UP000050911">
    <property type="component" value="Unassembled WGS sequence"/>
</dbReference>
<evidence type="ECO:0000256" key="1">
    <source>
        <dbReference type="ARBA" id="ARBA00009067"/>
    </source>
</evidence>
<feature type="domain" description="CAAX prenyl protease 2/Lysostaphin resistance protein A-like" evidence="3">
    <location>
        <begin position="130"/>
        <end position="221"/>
    </location>
</feature>
<keyword evidence="5" id="KW-1185">Reference proteome</keyword>
<dbReference type="AlphaFoldDB" id="A0A0R1HPK9"/>
<comment type="caution">
    <text evidence="4">The sequence shown here is derived from an EMBL/GenBank/DDBJ whole genome shotgun (WGS) entry which is preliminary data.</text>
</comment>
<dbReference type="GO" id="GO:0006508">
    <property type="term" value="P:proteolysis"/>
    <property type="evidence" value="ECO:0007669"/>
    <property type="project" value="UniProtKB-KW"/>
</dbReference>
<dbReference type="GO" id="GO:0004175">
    <property type="term" value="F:endopeptidase activity"/>
    <property type="evidence" value="ECO:0007669"/>
    <property type="project" value="UniProtKB-ARBA"/>
</dbReference>
<dbReference type="RefSeq" id="WP_056942004.1">
    <property type="nucleotide sequence ID" value="NZ_AZCX01000002.1"/>
</dbReference>